<evidence type="ECO:0000313" key="2">
    <source>
        <dbReference type="EMBL" id="PKC55114.1"/>
    </source>
</evidence>
<evidence type="ECO:0000256" key="1">
    <source>
        <dbReference type="SAM" id="MobiDB-lite"/>
    </source>
</evidence>
<gene>
    <name evidence="2" type="ORF">RhiirA1_476145</name>
</gene>
<feature type="compositionally biased region" description="Polar residues" evidence="1">
    <location>
        <begin position="40"/>
        <end position="53"/>
    </location>
</feature>
<comment type="caution">
    <text evidence="2">The sequence shown here is derived from an EMBL/GenBank/DDBJ whole genome shotgun (WGS) entry which is preliminary data.</text>
</comment>
<accession>A0A2N0QVN2</accession>
<evidence type="ECO:0000313" key="3">
    <source>
        <dbReference type="Proteomes" id="UP000232688"/>
    </source>
</evidence>
<name>A0A2N0QVN2_9GLOM</name>
<feature type="region of interest" description="Disordered" evidence="1">
    <location>
        <begin position="28"/>
        <end position="53"/>
    </location>
</feature>
<dbReference type="EMBL" id="LLXH01002780">
    <property type="protein sequence ID" value="PKC55114.1"/>
    <property type="molecule type" value="Genomic_DNA"/>
</dbReference>
<reference evidence="2 3" key="1">
    <citation type="submission" date="2017-10" db="EMBL/GenBank/DDBJ databases">
        <title>Extensive intraspecific genome diversity in a model arbuscular mycorrhizal fungus.</title>
        <authorList>
            <person name="Chen E.C.H."/>
            <person name="Morin E."/>
            <person name="Baudet D."/>
            <person name="Noel J."/>
            <person name="Ndikumana S."/>
            <person name="Charron P."/>
            <person name="St-Onge C."/>
            <person name="Giorgi J."/>
            <person name="Grigoriev I.V."/>
            <person name="Roux C."/>
            <person name="Martin F.M."/>
            <person name="Corradi N."/>
        </authorList>
    </citation>
    <scope>NUCLEOTIDE SEQUENCE [LARGE SCALE GENOMIC DNA]</scope>
    <source>
        <strain evidence="2 3">A1</strain>
    </source>
</reference>
<sequence>MKYLFLQTRNPPDHAFNKITQKILGEYTESSGPTDEEVNNFISRENSPENASK</sequence>
<dbReference type="Proteomes" id="UP000232688">
    <property type="component" value="Unassembled WGS sequence"/>
</dbReference>
<reference evidence="2 3" key="2">
    <citation type="submission" date="2017-10" db="EMBL/GenBank/DDBJ databases">
        <title>Genome analyses suggest a sexual origin of heterokaryosis in a supposedly ancient asexual fungus.</title>
        <authorList>
            <person name="Corradi N."/>
            <person name="Sedzielewska K."/>
            <person name="Noel J."/>
            <person name="Charron P."/>
            <person name="Farinelli L."/>
            <person name="Marton T."/>
            <person name="Kruger M."/>
            <person name="Pelin A."/>
            <person name="Brachmann A."/>
            <person name="Corradi N."/>
        </authorList>
    </citation>
    <scope>NUCLEOTIDE SEQUENCE [LARGE SCALE GENOMIC DNA]</scope>
    <source>
        <strain evidence="2 3">A1</strain>
    </source>
</reference>
<dbReference type="VEuPathDB" id="FungiDB:RhiirA1_476145"/>
<dbReference type="AlphaFoldDB" id="A0A2N0QVN2"/>
<protein>
    <submittedName>
        <fullName evidence="2">Uncharacterized protein</fullName>
    </submittedName>
</protein>
<proteinExistence type="predicted"/>
<organism evidence="2 3">
    <name type="scientific">Rhizophagus irregularis</name>
    <dbReference type="NCBI Taxonomy" id="588596"/>
    <lineage>
        <taxon>Eukaryota</taxon>
        <taxon>Fungi</taxon>
        <taxon>Fungi incertae sedis</taxon>
        <taxon>Mucoromycota</taxon>
        <taxon>Glomeromycotina</taxon>
        <taxon>Glomeromycetes</taxon>
        <taxon>Glomerales</taxon>
        <taxon>Glomeraceae</taxon>
        <taxon>Rhizophagus</taxon>
    </lineage>
</organism>